<protein>
    <submittedName>
        <fullName evidence="2">LuxR C-terminal-related transcriptional regulator</fullName>
    </submittedName>
</protein>
<proteinExistence type="predicted"/>
<dbReference type="InterPro" id="IPR000792">
    <property type="entry name" value="Tscrpt_reg_LuxR_C"/>
</dbReference>
<organism evidence="2 3">
    <name type="scientific">Polymorphospora lycopeni</name>
    <dbReference type="NCBI Taxonomy" id="3140240"/>
    <lineage>
        <taxon>Bacteria</taxon>
        <taxon>Bacillati</taxon>
        <taxon>Actinomycetota</taxon>
        <taxon>Actinomycetes</taxon>
        <taxon>Micromonosporales</taxon>
        <taxon>Micromonosporaceae</taxon>
        <taxon>Polymorphospora</taxon>
    </lineage>
</organism>
<dbReference type="PRINTS" id="PR00038">
    <property type="entry name" value="HTHLUXR"/>
</dbReference>
<comment type="caution">
    <text evidence="2">The sequence shown here is derived from an EMBL/GenBank/DDBJ whole genome shotgun (WGS) entry which is preliminary data.</text>
</comment>
<dbReference type="InterPro" id="IPR059106">
    <property type="entry name" value="WHD_MalT"/>
</dbReference>
<dbReference type="CDD" id="cd06170">
    <property type="entry name" value="LuxR_C_like"/>
    <property type="match status" value="1"/>
</dbReference>
<dbReference type="InterPro" id="IPR036388">
    <property type="entry name" value="WH-like_DNA-bd_sf"/>
</dbReference>
<dbReference type="PROSITE" id="PS50043">
    <property type="entry name" value="HTH_LUXR_2"/>
    <property type="match status" value="1"/>
</dbReference>
<gene>
    <name evidence="2" type="ORF">AAFH96_14820</name>
</gene>
<sequence>MAALVGWLSMTGTPHPRPVLERRLEAAAWQHRATVVRAPAGWGKTFGLDAWAASSPRRDRIARAELDPPCADPVMFWTRVAEALARADDRFAHLPPPPAGTDDRQVWIAELLATGRSAAADLVLAIDSFERADTATVGAELGQFLHGRTRIRLLLAGRTRPRLALARLRAAGALAEIGTGDLALTADEARSLLGGPAGPEYEDTIRRAEGWPIALRIAAEHPRERLRGDHHHLYDYVVEEILDPLPPDLRRFLLDTAVLDWLSGPLCDAVTGGTDGAGQLARLDREGVFVVPLDRRRVWFRYHPLFREALHRAAALEGADSVRGHRRAARWFVGHGMPDRAVAHLLTAGDEADAGELIAATYWRMLDVGHTATVLDWIDRLPPRHLHADARLLLAHASASLFAGRTGDVHLALARAEAAPARPGELPDGLPSVDAGIALGRATLSALRGDVGEATRWARRARAMHGPEHFTQRANCDIILAGSAYYAGTDDDVEFRLAEIVESATPMRNTVAEVAGRAMLARVRADRADLDAAREQLARAAALVGSRQATAPFAARVLALCRAVVDHRGGAADAAAAGYTEARDLSIAAADRITAPDAVLGLAELALDAGRAEDARRRLDEAALLLAECDDPGHRLRTRRATLEARRADRVAADPTAGGLLTVRQGTILQAVARGLSDAAIARELGVSPRTVHAHLRAVNARLNVHSRSDAVRAYRAAGGPA</sequence>
<evidence type="ECO:0000259" key="1">
    <source>
        <dbReference type="PROSITE" id="PS50043"/>
    </source>
</evidence>
<evidence type="ECO:0000313" key="2">
    <source>
        <dbReference type="EMBL" id="MFB6394372.1"/>
    </source>
</evidence>
<keyword evidence="3" id="KW-1185">Reference proteome</keyword>
<dbReference type="InterPro" id="IPR016032">
    <property type="entry name" value="Sig_transdc_resp-reg_C-effctor"/>
</dbReference>
<dbReference type="Gene3D" id="1.10.10.10">
    <property type="entry name" value="Winged helix-like DNA-binding domain superfamily/Winged helix DNA-binding domain"/>
    <property type="match status" value="1"/>
</dbReference>
<reference evidence="2 3" key="1">
    <citation type="submission" date="2024-04" db="EMBL/GenBank/DDBJ databases">
        <title>Polymorphospora sp. isolated from Baiyangdian Lake in Xiong'an New Area.</title>
        <authorList>
            <person name="Zhang X."/>
            <person name="Liu J."/>
        </authorList>
    </citation>
    <scope>NUCLEOTIDE SEQUENCE [LARGE SCALE GENOMIC DNA]</scope>
    <source>
        <strain evidence="2 3">2-325</strain>
    </source>
</reference>
<dbReference type="SMART" id="SM00421">
    <property type="entry name" value="HTH_LUXR"/>
    <property type="match status" value="1"/>
</dbReference>
<accession>A0ABV5CQV2</accession>
<dbReference type="Pfam" id="PF25873">
    <property type="entry name" value="WHD_MalT"/>
    <property type="match status" value="1"/>
</dbReference>
<dbReference type="EMBL" id="JBCGDC010000036">
    <property type="protein sequence ID" value="MFB6394372.1"/>
    <property type="molecule type" value="Genomic_DNA"/>
</dbReference>
<dbReference type="Proteomes" id="UP001582793">
    <property type="component" value="Unassembled WGS sequence"/>
</dbReference>
<evidence type="ECO:0000313" key="3">
    <source>
        <dbReference type="Proteomes" id="UP001582793"/>
    </source>
</evidence>
<dbReference type="SUPFAM" id="SSF46894">
    <property type="entry name" value="C-terminal effector domain of the bipartite response regulators"/>
    <property type="match status" value="1"/>
</dbReference>
<dbReference type="Pfam" id="PF00196">
    <property type="entry name" value="GerE"/>
    <property type="match status" value="1"/>
</dbReference>
<name>A0ABV5CQV2_9ACTN</name>
<feature type="domain" description="HTH luxR-type" evidence="1">
    <location>
        <begin position="654"/>
        <end position="719"/>
    </location>
</feature>